<sequence length="83" mass="9517">MSLAFPSICLFCVHSPIVLAIKIMEYHFLSLVLECDQKPRGINQERKGNINYYKRPKNQTNICPSSIPIHPSRTIPDKSRSTM</sequence>
<name>A0AAN7AYU2_9PEZI</name>
<evidence type="ECO:0000256" key="1">
    <source>
        <dbReference type="SAM" id="SignalP"/>
    </source>
</evidence>
<evidence type="ECO:0000313" key="3">
    <source>
        <dbReference type="Proteomes" id="UP001303160"/>
    </source>
</evidence>
<accession>A0AAN7AYU2</accession>
<reference evidence="2" key="1">
    <citation type="journal article" date="2023" name="Mol. Phylogenet. Evol.">
        <title>Genome-scale phylogeny and comparative genomics of the fungal order Sordariales.</title>
        <authorList>
            <person name="Hensen N."/>
            <person name="Bonometti L."/>
            <person name="Westerberg I."/>
            <person name="Brannstrom I.O."/>
            <person name="Guillou S."/>
            <person name="Cros-Aarteil S."/>
            <person name="Calhoun S."/>
            <person name="Haridas S."/>
            <person name="Kuo A."/>
            <person name="Mondo S."/>
            <person name="Pangilinan J."/>
            <person name="Riley R."/>
            <person name="LaButti K."/>
            <person name="Andreopoulos B."/>
            <person name="Lipzen A."/>
            <person name="Chen C."/>
            <person name="Yan M."/>
            <person name="Daum C."/>
            <person name="Ng V."/>
            <person name="Clum A."/>
            <person name="Steindorff A."/>
            <person name="Ohm R.A."/>
            <person name="Martin F."/>
            <person name="Silar P."/>
            <person name="Natvig D.O."/>
            <person name="Lalanne C."/>
            <person name="Gautier V."/>
            <person name="Ament-Velasquez S.L."/>
            <person name="Kruys A."/>
            <person name="Hutchinson M.I."/>
            <person name="Powell A.J."/>
            <person name="Barry K."/>
            <person name="Miller A.N."/>
            <person name="Grigoriev I.V."/>
            <person name="Debuchy R."/>
            <person name="Gladieux P."/>
            <person name="Hiltunen Thoren M."/>
            <person name="Johannesson H."/>
        </authorList>
    </citation>
    <scope>NUCLEOTIDE SEQUENCE</scope>
    <source>
        <strain evidence="2">CBS 315.58</strain>
    </source>
</reference>
<organism evidence="2 3">
    <name type="scientific">Triangularia verruculosa</name>
    <dbReference type="NCBI Taxonomy" id="2587418"/>
    <lineage>
        <taxon>Eukaryota</taxon>
        <taxon>Fungi</taxon>
        <taxon>Dikarya</taxon>
        <taxon>Ascomycota</taxon>
        <taxon>Pezizomycotina</taxon>
        <taxon>Sordariomycetes</taxon>
        <taxon>Sordariomycetidae</taxon>
        <taxon>Sordariales</taxon>
        <taxon>Podosporaceae</taxon>
        <taxon>Triangularia</taxon>
    </lineage>
</organism>
<feature type="signal peptide" evidence="1">
    <location>
        <begin position="1"/>
        <end position="20"/>
    </location>
</feature>
<keyword evidence="3" id="KW-1185">Reference proteome</keyword>
<dbReference type="Proteomes" id="UP001303160">
    <property type="component" value="Unassembled WGS sequence"/>
</dbReference>
<feature type="chain" id="PRO_5042859290" description="Secreted protein" evidence="1">
    <location>
        <begin position="21"/>
        <end position="83"/>
    </location>
</feature>
<comment type="caution">
    <text evidence="2">The sequence shown here is derived from an EMBL/GenBank/DDBJ whole genome shotgun (WGS) entry which is preliminary data.</text>
</comment>
<evidence type="ECO:0008006" key="4">
    <source>
        <dbReference type="Google" id="ProtNLM"/>
    </source>
</evidence>
<reference evidence="2" key="2">
    <citation type="submission" date="2023-05" db="EMBL/GenBank/DDBJ databases">
        <authorList>
            <consortium name="Lawrence Berkeley National Laboratory"/>
            <person name="Steindorff A."/>
            <person name="Hensen N."/>
            <person name="Bonometti L."/>
            <person name="Westerberg I."/>
            <person name="Brannstrom I.O."/>
            <person name="Guillou S."/>
            <person name="Cros-Aarteil S."/>
            <person name="Calhoun S."/>
            <person name="Haridas S."/>
            <person name="Kuo A."/>
            <person name="Mondo S."/>
            <person name="Pangilinan J."/>
            <person name="Riley R."/>
            <person name="Labutti K."/>
            <person name="Andreopoulos B."/>
            <person name="Lipzen A."/>
            <person name="Chen C."/>
            <person name="Yanf M."/>
            <person name="Daum C."/>
            <person name="Ng V."/>
            <person name="Clum A."/>
            <person name="Ohm R."/>
            <person name="Martin F."/>
            <person name="Silar P."/>
            <person name="Natvig D."/>
            <person name="Lalanne C."/>
            <person name="Gautier V."/>
            <person name="Ament-Velasquez S.L."/>
            <person name="Kruys A."/>
            <person name="Hutchinson M.I."/>
            <person name="Powell A.J."/>
            <person name="Barry K."/>
            <person name="Miller A.N."/>
            <person name="Grigoriev I.V."/>
            <person name="Debuchy R."/>
            <person name="Gladieux P."/>
            <person name="Thoren M.H."/>
            <person name="Johannesson H."/>
        </authorList>
    </citation>
    <scope>NUCLEOTIDE SEQUENCE</scope>
    <source>
        <strain evidence="2">CBS 315.58</strain>
    </source>
</reference>
<dbReference type="EMBL" id="MU863899">
    <property type="protein sequence ID" value="KAK4202270.1"/>
    <property type="molecule type" value="Genomic_DNA"/>
</dbReference>
<gene>
    <name evidence="2" type="ORF">QBC40DRAFT_45061</name>
</gene>
<proteinExistence type="predicted"/>
<keyword evidence="1" id="KW-0732">Signal</keyword>
<evidence type="ECO:0000313" key="2">
    <source>
        <dbReference type="EMBL" id="KAK4202270.1"/>
    </source>
</evidence>
<dbReference type="AlphaFoldDB" id="A0AAN7AYU2"/>
<protein>
    <recommendedName>
        <fullName evidence="4">Secreted protein</fullName>
    </recommendedName>
</protein>